<reference evidence="1 2" key="1">
    <citation type="submission" date="2024-09" db="EMBL/GenBank/DDBJ databases">
        <title>Floridaenema gen nov. (Aerosakkonemataceae, Aerosakkonematales ord. nov., Cyanobacteria) from benthic tropical and subtropical fresh waters, with the description of four new species.</title>
        <authorList>
            <person name="Moretto J.A."/>
            <person name="Berthold D.E."/>
            <person name="Lefler F.W."/>
            <person name="Huang I.-S."/>
            <person name="Laughinghouse H. IV."/>
        </authorList>
    </citation>
    <scope>NUCLEOTIDE SEQUENCE [LARGE SCALE GENOMIC DNA]</scope>
    <source>
        <strain evidence="1 2">BLCC-F167</strain>
    </source>
</reference>
<keyword evidence="2" id="KW-1185">Reference proteome</keyword>
<protein>
    <submittedName>
        <fullName evidence="1">Uncharacterized protein</fullName>
    </submittedName>
</protein>
<evidence type="ECO:0000313" key="2">
    <source>
        <dbReference type="Proteomes" id="UP001576780"/>
    </source>
</evidence>
<accession>A0ABV4WGI0</accession>
<organism evidence="1 2">
    <name type="scientific">Floridaenema evergladense BLCC-F167</name>
    <dbReference type="NCBI Taxonomy" id="3153639"/>
    <lineage>
        <taxon>Bacteria</taxon>
        <taxon>Bacillati</taxon>
        <taxon>Cyanobacteriota</taxon>
        <taxon>Cyanophyceae</taxon>
        <taxon>Oscillatoriophycideae</taxon>
        <taxon>Aerosakkonematales</taxon>
        <taxon>Aerosakkonemataceae</taxon>
        <taxon>Floridanema</taxon>
        <taxon>Floridanema evergladense</taxon>
    </lineage>
</organism>
<dbReference type="EMBL" id="JBHFNT010000054">
    <property type="protein sequence ID" value="MFB2834186.1"/>
    <property type="molecule type" value="Genomic_DNA"/>
</dbReference>
<dbReference type="RefSeq" id="WP_413276625.1">
    <property type="nucleotide sequence ID" value="NZ_JBHFNT010000054.1"/>
</dbReference>
<sequence length="46" mass="5943">MNRKGRKEREEKRKEEEIGEYLLMERSQMLFFRVRSNFDLWMQRNF</sequence>
<name>A0ABV4WGI0_9CYAN</name>
<gene>
    <name evidence="1" type="ORF">ACE1CA_06590</name>
</gene>
<comment type="caution">
    <text evidence="1">The sequence shown here is derived from an EMBL/GenBank/DDBJ whole genome shotgun (WGS) entry which is preliminary data.</text>
</comment>
<dbReference type="Proteomes" id="UP001576780">
    <property type="component" value="Unassembled WGS sequence"/>
</dbReference>
<evidence type="ECO:0000313" key="1">
    <source>
        <dbReference type="EMBL" id="MFB2834186.1"/>
    </source>
</evidence>
<proteinExistence type="predicted"/>